<keyword evidence="2" id="KW-0732">Signal</keyword>
<evidence type="ECO:0000256" key="2">
    <source>
        <dbReference type="SAM" id="SignalP"/>
    </source>
</evidence>
<gene>
    <name evidence="3" type="ORF">GCM10009844_42210</name>
</gene>
<name>A0ABN3A7K5_9ACTN</name>
<evidence type="ECO:0000313" key="4">
    <source>
        <dbReference type="Proteomes" id="UP001501771"/>
    </source>
</evidence>
<feature type="compositionally biased region" description="Basic and acidic residues" evidence="1">
    <location>
        <begin position="178"/>
        <end position="190"/>
    </location>
</feature>
<feature type="chain" id="PRO_5046731859" description="SH3 domain-containing protein" evidence="2">
    <location>
        <begin position="30"/>
        <end position="190"/>
    </location>
</feature>
<evidence type="ECO:0000256" key="1">
    <source>
        <dbReference type="SAM" id="MobiDB-lite"/>
    </source>
</evidence>
<reference evidence="3 4" key="1">
    <citation type="journal article" date="2019" name="Int. J. Syst. Evol. Microbiol.">
        <title>The Global Catalogue of Microorganisms (GCM) 10K type strain sequencing project: providing services to taxonomists for standard genome sequencing and annotation.</title>
        <authorList>
            <consortium name="The Broad Institute Genomics Platform"/>
            <consortium name="The Broad Institute Genome Sequencing Center for Infectious Disease"/>
            <person name="Wu L."/>
            <person name="Ma J."/>
        </authorList>
    </citation>
    <scope>NUCLEOTIDE SEQUENCE [LARGE SCALE GENOMIC DNA]</scope>
    <source>
        <strain evidence="3 4">JCM 16022</strain>
    </source>
</reference>
<organism evidence="3 4">
    <name type="scientific">Nocardioides koreensis</name>
    <dbReference type="NCBI Taxonomy" id="433651"/>
    <lineage>
        <taxon>Bacteria</taxon>
        <taxon>Bacillati</taxon>
        <taxon>Actinomycetota</taxon>
        <taxon>Actinomycetes</taxon>
        <taxon>Propionibacteriales</taxon>
        <taxon>Nocardioidaceae</taxon>
        <taxon>Nocardioides</taxon>
    </lineage>
</organism>
<feature type="signal peptide" evidence="2">
    <location>
        <begin position="1"/>
        <end position="29"/>
    </location>
</feature>
<accession>A0ABN3A7K5</accession>
<comment type="caution">
    <text evidence="3">The sequence shown here is derived from an EMBL/GenBank/DDBJ whole genome shotgun (WGS) entry which is preliminary data.</text>
</comment>
<dbReference type="RefSeq" id="WP_344157367.1">
    <property type="nucleotide sequence ID" value="NZ_BAAAQR010000017.1"/>
</dbReference>
<sequence>MTPVRVASAAAAGALLVALAVHGLGGSSAAPATMGTAPVVDDPRLVLVSGRDDHGMVALDQVPLYDAPEGGHRVATVHDGTLAEVLAVDGQWLQVRAVEGGSQIGWIDDFHLRGEVRLVGAAPGCATTVAGRPRQGGTLVVVRELRQDKVWVETVTPPVTKGWAPRADVQELPPQGEHCGDIPPEDRHAH</sequence>
<feature type="region of interest" description="Disordered" evidence="1">
    <location>
        <begin position="170"/>
        <end position="190"/>
    </location>
</feature>
<evidence type="ECO:0000313" key="3">
    <source>
        <dbReference type="EMBL" id="GAA2155302.1"/>
    </source>
</evidence>
<dbReference type="Proteomes" id="UP001501771">
    <property type="component" value="Unassembled WGS sequence"/>
</dbReference>
<protein>
    <recommendedName>
        <fullName evidence="5">SH3 domain-containing protein</fullName>
    </recommendedName>
</protein>
<proteinExistence type="predicted"/>
<dbReference type="EMBL" id="BAAAQR010000017">
    <property type="protein sequence ID" value="GAA2155302.1"/>
    <property type="molecule type" value="Genomic_DNA"/>
</dbReference>
<evidence type="ECO:0008006" key="5">
    <source>
        <dbReference type="Google" id="ProtNLM"/>
    </source>
</evidence>
<keyword evidence="4" id="KW-1185">Reference proteome</keyword>